<feature type="domain" description="6-phosphogluconate dehydrogenase NADP-binding" evidence="4">
    <location>
        <begin position="4"/>
        <end position="172"/>
    </location>
</feature>
<dbReference type="PIRSF" id="PIRSF000103">
    <property type="entry name" value="HIBADH"/>
    <property type="match status" value="1"/>
</dbReference>
<dbReference type="OrthoDB" id="21615at2759"/>
<dbReference type="GO" id="GO:0050661">
    <property type="term" value="F:NADP binding"/>
    <property type="evidence" value="ECO:0007669"/>
    <property type="project" value="InterPro"/>
</dbReference>
<feature type="domain" description="3-hydroxyisobutyrate dehydrogenase-like NAD-binding" evidence="5">
    <location>
        <begin position="184"/>
        <end position="296"/>
    </location>
</feature>
<evidence type="ECO:0008006" key="8">
    <source>
        <dbReference type="Google" id="ProtNLM"/>
    </source>
</evidence>
<keyword evidence="2" id="KW-0520">NAD</keyword>
<evidence type="ECO:0000313" key="6">
    <source>
        <dbReference type="EMBL" id="KIV87263.1"/>
    </source>
</evidence>
<accession>A0A0D1ZKB9</accession>
<dbReference type="InterPro" id="IPR015815">
    <property type="entry name" value="HIBADH-related"/>
</dbReference>
<dbReference type="GO" id="GO:0008442">
    <property type="term" value="F:3-hydroxyisobutyrate dehydrogenase activity"/>
    <property type="evidence" value="ECO:0007669"/>
    <property type="project" value="TreeGrafter"/>
</dbReference>
<organism evidence="6 7">
    <name type="scientific">Exophiala sideris</name>
    <dbReference type="NCBI Taxonomy" id="1016849"/>
    <lineage>
        <taxon>Eukaryota</taxon>
        <taxon>Fungi</taxon>
        <taxon>Dikarya</taxon>
        <taxon>Ascomycota</taxon>
        <taxon>Pezizomycotina</taxon>
        <taxon>Eurotiomycetes</taxon>
        <taxon>Chaetothyriomycetidae</taxon>
        <taxon>Chaetothyriales</taxon>
        <taxon>Herpotrichiellaceae</taxon>
        <taxon>Exophiala</taxon>
    </lineage>
</organism>
<dbReference type="SUPFAM" id="SSF51735">
    <property type="entry name" value="NAD(P)-binding Rossmann-fold domains"/>
    <property type="match status" value="1"/>
</dbReference>
<sequence>MATDIGFIGIGNMGFSMAGNVRKKMASAAILHIFDVNSAACQHFVDEFGSLGRIKVTNSAKQVASDSTTVISMVPMDQHARAVYLEEENGVIAAPADANRLILECSTISVATAREIGEKILAAGMGTYVDTPVSGGVVGAQAATLSFFCGYSPTTNNDTLTERVRDIVAWMGHPDKINFCGHLGSGLVCKLVNNYIGLSNIVVAAQGMAFGIKHGIDKGILWKCIKGSSGDSWVMDSAQPVPGIIETSPSSNGFKAGFTPTLCAKDISLGLKAAREVGIDASMGEAALKLWSKAARDPRTSVITPGPMPVQNVLADVLRASSISTAPPSGCI</sequence>
<dbReference type="Pfam" id="PF14833">
    <property type="entry name" value="NAD_binding_11"/>
    <property type="match status" value="1"/>
</dbReference>
<keyword evidence="1" id="KW-0560">Oxidoreductase</keyword>
<dbReference type="Pfam" id="PF03446">
    <property type="entry name" value="NAD_binding_2"/>
    <property type="match status" value="1"/>
</dbReference>
<protein>
    <recommendedName>
        <fullName evidence="8">3-hydroxyisobutyrate dehydrogenase</fullName>
    </recommendedName>
</protein>
<reference evidence="6 7" key="1">
    <citation type="submission" date="2015-01" db="EMBL/GenBank/DDBJ databases">
        <title>The Genome Sequence of Exophiala sideris CBS121828.</title>
        <authorList>
            <consortium name="The Broad Institute Genomics Platform"/>
            <person name="Cuomo C."/>
            <person name="de Hoog S."/>
            <person name="Gorbushina A."/>
            <person name="Stielow B."/>
            <person name="Teixiera M."/>
            <person name="Abouelleil A."/>
            <person name="Chapman S.B."/>
            <person name="Priest M."/>
            <person name="Young S.K."/>
            <person name="Wortman J."/>
            <person name="Nusbaum C."/>
            <person name="Birren B."/>
        </authorList>
    </citation>
    <scope>NUCLEOTIDE SEQUENCE [LARGE SCALE GENOMIC DNA]</scope>
    <source>
        <strain evidence="6 7">CBS 121828</strain>
    </source>
</reference>
<evidence type="ECO:0000256" key="2">
    <source>
        <dbReference type="ARBA" id="ARBA00023027"/>
    </source>
</evidence>
<evidence type="ECO:0000256" key="1">
    <source>
        <dbReference type="ARBA" id="ARBA00023002"/>
    </source>
</evidence>
<dbReference type="InterPro" id="IPR013328">
    <property type="entry name" value="6PGD_dom2"/>
</dbReference>
<dbReference type="GO" id="GO:0051287">
    <property type="term" value="F:NAD binding"/>
    <property type="evidence" value="ECO:0007669"/>
    <property type="project" value="InterPro"/>
</dbReference>
<dbReference type="HOGENOM" id="CLU_035117_6_1_1"/>
<dbReference type="InterPro" id="IPR008927">
    <property type="entry name" value="6-PGluconate_DH-like_C_sf"/>
</dbReference>
<evidence type="ECO:0000259" key="4">
    <source>
        <dbReference type="Pfam" id="PF03446"/>
    </source>
</evidence>
<dbReference type="Proteomes" id="UP000053599">
    <property type="component" value="Unassembled WGS sequence"/>
</dbReference>
<proteinExistence type="predicted"/>
<evidence type="ECO:0000259" key="5">
    <source>
        <dbReference type="Pfam" id="PF14833"/>
    </source>
</evidence>
<dbReference type="PANTHER" id="PTHR22981">
    <property type="entry name" value="3-HYDROXYISOBUTYRATE DEHYDROGENASE-RELATED"/>
    <property type="match status" value="1"/>
</dbReference>
<evidence type="ECO:0000313" key="7">
    <source>
        <dbReference type="Proteomes" id="UP000053599"/>
    </source>
</evidence>
<evidence type="ECO:0000256" key="3">
    <source>
        <dbReference type="PIRSR" id="PIRSR000103-1"/>
    </source>
</evidence>
<feature type="active site" evidence="3">
    <location>
        <position position="190"/>
    </location>
</feature>
<dbReference type="InterPro" id="IPR006115">
    <property type="entry name" value="6PGDH_NADP-bd"/>
</dbReference>
<dbReference type="GO" id="GO:0006574">
    <property type="term" value="P:L-valine catabolic process"/>
    <property type="evidence" value="ECO:0007669"/>
    <property type="project" value="TreeGrafter"/>
</dbReference>
<dbReference type="GO" id="GO:0005739">
    <property type="term" value="C:mitochondrion"/>
    <property type="evidence" value="ECO:0007669"/>
    <property type="project" value="TreeGrafter"/>
</dbReference>
<dbReference type="Gene3D" id="1.10.1040.10">
    <property type="entry name" value="N-(1-d-carboxylethyl)-l-norvaline Dehydrogenase, domain 2"/>
    <property type="match status" value="1"/>
</dbReference>
<dbReference type="InterPro" id="IPR036291">
    <property type="entry name" value="NAD(P)-bd_dom_sf"/>
</dbReference>
<dbReference type="InterPro" id="IPR029154">
    <property type="entry name" value="HIBADH-like_NADP-bd"/>
</dbReference>
<name>A0A0D1ZKB9_9EURO</name>
<dbReference type="Gene3D" id="3.40.50.720">
    <property type="entry name" value="NAD(P)-binding Rossmann-like Domain"/>
    <property type="match status" value="1"/>
</dbReference>
<dbReference type="EMBL" id="KN846951">
    <property type="protein sequence ID" value="KIV87263.1"/>
    <property type="molecule type" value="Genomic_DNA"/>
</dbReference>
<dbReference type="PANTHER" id="PTHR22981:SF81">
    <property type="entry name" value="DEHYDROGENASE, PUTATIVE-RELATED"/>
    <property type="match status" value="1"/>
</dbReference>
<gene>
    <name evidence="6" type="ORF">PV11_02818</name>
</gene>
<dbReference type="SUPFAM" id="SSF48179">
    <property type="entry name" value="6-phosphogluconate dehydrogenase C-terminal domain-like"/>
    <property type="match status" value="1"/>
</dbReference>
<dbReference type="STRING" id="1016849.A0A0D1ZKB9"/>
<dbReference type="AlphaFoldDB" id="A0A0D1ZKB9"/>